<name>A0A246IUB7_9BURK</name>
<evidence type="ECO:0000313" key="1">
    <source>
        <dbReference type="EMBL" id="OWQ83831.1"/>
    </source>
</evidence>
<protein>
    <submittedName>
        <fullName evidence="1">Uncharacterized protein</fullName>
    </submittedName>
</protein>
<dbReference type="Proteomes" id="UP000197468">
    <property type="component" value="Unassembled WGS sequence"/>
</dbReference>
<keyword evidence="2" id="KW-1185">Reference proteome</keyword>
<proteinExistence type="predicted"/>
<organism evidence="1 2">
    <name type="scientific">Roseateles aquatilis</name>
    <dbReference type="NCBI Taxonomy" id="431061"/>
    <lineage>
        <taxon>Bacteria</taxon>
        <taxon>Pseudomonadati</taxon>
        <taxon>Pseudomonadota</taxon>
        <taxon>Betaproteobacteria</taxon>
        <taxon>Burkholderiales</taxon>
        <taxon>Sphaerotilaceae</taxon>
        <taxon>Roseateles</taxon>
    </lineage>
</organism>
<accession>A0A246IUB7</accession>
<comment type="caution">
    <text evidence="1">The sequence shown here is derived from an EMBL/GenBank/DDBJ whole genome shotgun (WGS) entry which is preliminary data.</text>
</comment>
<dbReference type="AlphaFoldDB" id="A0A246IUB7"/>
<sequence>MSGRVEQLLNQLADEAKGIRSQAEERVEADAIVNFAAGMERVIGAVRSALAAESSAADPVREDLAKQLEEALTCMVRLEGSLNQLGCPGEAERLAAIGFRIWRVMRALGGVR</sequence>
<dbReference type="EMBL" id="NIOF01000019">
    <property type="protein sequence ID" value="OWQ83831.1"/>
    <property type="molecule type" value="Genomic_DNA"/>
</dbReference>
<reference evidence="1 2" key="1">
    <citation type="journal article" date="2008" name="Int. J. Syst. Evol. Microbiol.">
        <title>Description of Roseateles aquatilis sp. nov. and Roseateles terrae sp. nov., in the class Betaproteobacteria, and emended description of the genus Roseateles.</title>
        <authorList>
            <person name="Gomila M."/>
            <person name="Bowien B."/>
            <person name="Falsen E."/>
            <person name="Moore E.R."/>
            <person name="Lalucat J."/>
        </authorList>
    </citation>
    <scope>NUCLEOTIDE SEQUENCE [LARGE SCALE GENOMIC DNA]</scope>
    <source>
        <strain evidence="1 2">CCUG 48205</strain>
    </source>
</reference>
<dbReference type="RefSeq" id="WP_088388136.1">
    <property type="nucleotide sequence ID" value="NZ_NIOF01000019.1"/>
</dbReference>
<evidence type="ECO:0000313" key="2">
    <source>
        <dbReference type="Proteomes" id="UP000197468"/>
    </source>
</evidence>
<gene>
    <name evidence="1" type="ORF">CDN99_25535</name>
</gene>